<comment type="caution">
    <text evidence="1">The sequence shown here is derived from an EMBL/GenBank/DDBJ whole genome shotgun (WGS) entry which is preliminary data.</text>
</comment>
<evidence type="ECO:0000313" key="2">
    <source>
        <dbReference type="Proteomes" id="UP000188726"/>
    </source>
</evidence>
<proteinExistence type="predicted"/>
<organism evidence="1 2">
    <name type="scientific">Salinivibrio kushneri</name>
    <dbReference type="NCBI Taxonomy" id="1908198"/>
    <lineage>
        <taxon>Bacteria</taxon>
        <taxon>Pseudomonadati</taxon>
        <taxon>Pseudomonadota</taxon>
        <taxon>Gammaproteobacteria</taxon>
        <taxon>Vibrionales</taxon>
        <taxon>Vibrionaceae</taxon>
        <taxon>Salinivibrio</taxon>
    </lineage>
</organism>
<sequence length="297" mass="32491">MSWKHCSLNWPPSAASIQQQAESTTAQVAREAMAATERINALASDASYVRHPLSQDAEVLLTLRGELNMLMQQGQVLTVHPYQFQVGDRLSAGCFLNPKNATATLAEKLKDSTDANRPNQSINAIAIMLTANQLTEFAAQLEQITSVFTLPEWCHVARQTKSEAASATAKMYQPAAITQPRFKPVATLNANPVRDYHYWQSAQISTLESLAADKTTVIQKLNALASKRAVHLQEVSQKINALKNLSGSVYSAQFAGTANSIATQLEKLSPPNNHQHTIASLLISTQPLTFWEGLLCH</sequence>
<dbReference type="EMBL" id="MUEO01000009">
    <property type="protein sequence ID" value="OOE45132.1"/>
    <property type="molecule type" value="Genomic_DNA"/>
</dbReference>
<dbReference type="AlphaFoldDB" id="A0AB36KA52"/>
<dbReference type="Proteomes" id="UP000188726">
    <property type="component" value="Unassembled WGS sequence"/>
</dbReference>
<gene>
    <name evidence="1" type="ORF">BZG09_05355</name>
</gene>
<protein>
    <submittedName>
        <fullName evidence="1">Uncharacterized protein</fullName>
    </submittedName>
</protein>
<evidence type="ECO:0000313" key="1">
    <source>
        <dbReference type="EMBL" id="OOE45132.1"/>
    </source>
</evidence>
<reference evidence="1 2" key="1">
    <citation type="journal article" date="2017" name="Genome Announc.">
        <title>Draft Genome Sequences of Salinivibrio proteolyticus, Salinivibrio sharmensis, Salinivibrio siamensis, Salinivibrio costicola subsp. alcaliphilus, Salinivibrio costicola subsp. vallismortis, and 29 New Isolates Belonging to the Genus Salinivibrio.</title>
        <authorList>
            <person name="Lopez-Hermoso C."/>
            <person name="de la Haba R.R."/>
            <person name="Sanchez-Porro C."/>
            <person name="Bayliss S.C."/>
            <person name="Feil E.J."/>
            <person name="Ventosa A."/>
        </authorList>
    </citation>
    <scope>NUCLEOTIDE SEQUENCE [LARGE SCALE GENOMIC DNA]</scope>
    <source>
        <strain evidence="1 2">IC202</strain>
    </source>
</reference>
<dbReference type="RefSeq" id="WP_077457568.1">
    <property type="nucleotide sequence ID" value="NZ_MUEO01000009.1"/>
</dbReference>
<name>A0AB36KA52_9GAMM</name>
<accession>A0AB36KA52</accession>